<dbReference type="AlphaFoldDB" id="A0A9D1XFT3"/>
<evidence type="ECO:0000313" key="1">
    <source>
        <dbReference type="EMBL" id="HIX77210.1"/>
    </source>
</evidence>
<proteinExistence type="predicted"/>
<protein>
    <submittedName>
        <fullName evidence="1">Uncharacterized protein</fullName>
    </submittedName>
</protein>
<organism evidence="1 2">
    <name type="scientific">Candidatus Fusicatenibacter merdavium</name>
    <dbReference type="NCBI Taxonomy" id="2838600"/>
    <lineage>
        <taxon>Bacteria</taxon>
        <taxon>Bacillati</taxon>
        <taxon>Bacillota</taxon>
        <taxon>Clostridia</taxon>
        <taxon>Lachnospirales</taxon>
        <taxon>Lachnospiraceae</taxon>
        <taxon>Fusicatenibacter</taxon>
    </lineage>
</organism>
<gene>
    <name evidence="1" type="ORF">H9734_06410</name>
</gene>
<reference evidence="1" key="2">
    <citation type="submission" date="2021-04" db="EMBL/GenBank/DDBJ databases">
        <authorList>
            <person name="Gilroy R."/>
        </authorList>
    </citation>
    <scope>NUCLEOTIDE SEQUENCE</scope>
    <source>
        <strain evidence="1">CHK183-1962</strain>
    </source>
</reference>
<dbReference type="EMBL" id="DXEK01000106">
    <property type="protein sequence ID" value="HIX77210.1"/>
    <property type="molecule type" value="Genomic_DNA"/>
</dbReference>
<sequence>MKNITRMIFFTGTVGKNAGDDPAFFREIFCIERKNTGNPLKKMDKYREFDGGKNQE</sequence>
<accession>A0A9D1XFT3</accession>
<comment type="caution">
    <text evidence="1">The sequence shown here is derived from an EMBL/GenBank/DDBJ whole genome shotgun (WGS) entry which is preliminary data.</text>
</comment>
<evidence type="ECO:0000313" key="2">
    <source>
        <dbReference type="Proteomes" id="UP000886890"/>
    </source>
</evidence>
<name>A0A9D1XFT3_9FIRM</name>
<reference evidence="1" key="1">
    <citation type="journal article" date="2021" name="PeerJ">
        <title>Extensive microbial diversity within the chicken gut microbiome revealed by metagenomics and culture.</title>
        <authorList>
            <person name="Gilroy R."/>
            <person name="Ravi A."/>
            <person name="Getino M."/>
            <person name="Pursley I."/>
            <person name="Horton D.L."/>
            <person name="Alikhan N.F."/>
            <person name="Baker D."/>
            <person name="Gharbi K."/>
            <person name="Hall N."/>
            <person name="Watson M."/>
            <person name="Adriaenssens E.M."/>
            <person name="Foster-Nyarko E."/>
            <person name="Jarju S."/>
            <person name="Secka A."/>
            <person name="Antonio M."/>
            <person name="Oren A."/>
            <person name="Chaudhuri R.R."/>
            <person name="La Ragione R."/>
            <person name="Hildebrand F."/>
            <person name="Pallen M.J."/>
        </authorList>
    </citation>
    <scope>NUCLEOTIDE SEQUENCE</scope>
    <source>
        <strain evidence="1">CHK183-1962</strain>
    </source>
</reference>
<dbReference type="Proteomes" id="UP000886890">
    <property type="component" value="Unassembled WGS sequence"/>
</dbReference>